<dbReference type="PANTHER" id="PTHR12526:SF630">
    <property type="entry name" value="GLYCOSYLTRANSFERASE"/>
    <property type="match status" value="1"/>
</dbReference>
<protein>
    <submittedName>
        <fullName evidence="1">Glycosyltransferase</fullName>
    </submittedName>
</protein>
<name>A0A4S3B081_9ENTE</name>
<gene>
    <name evidence="1" type="ORF">ESZ54_11830</name>
</gene>
<accession>A0A4S3B081</accession>
<dbReference type="EMBL" id="SDGV01000035">
    <property type="protein sequence ID" value="THB60162.1"/>
    <property type="molecule type" value="Genomic_DNA"/>
</dbReference>
<reference evidence="1 2" key="1">
    <citation type="submission" date="2019-01" db="EMBL/GenBank/DDBJ databases">
        <title>Vagococcus silagei sp. nov. isolated from brewer's grain.</title>
        <authorList>
            <person name="Guu J.-R."/>
        </authorList>
    </citation>
    <scope>NUCLEOTIDE SEQUENCE [LARGE SCALE GENOMIC DNA]</scope>
    <source>
        <strain evidence="1 2">2B-2</strain>
    </source>
</reference>
<evidence type="ECO:0000313" key="2">
    <source>
        <dbReference type="Proteomes" id="UP000310506"/>
    </source>
</evidence>
<dbReference type="Proteomes" id="UP000310506">
    <property type="component" value="Unassembled WGS sequence"/>
</dbReference>
<dbReference type="AlphaFoldDB" id="A0A4S3B081"/>
<evidence type="ECO:0000313" key="1">
    <source>
        <dbReference type="EMBL" id="THB60162.1"/>
    </source>
</evidence>
<dbReference type="OrthoDB" id="570545at2"/>
<dbReference type="Pfam" id="PF13692">
    <property type="entry name" value="Glyco_trans_1_4"/>
    <property type="match status" value="1"/>
</dbReference>
<dbReference type="RefSeq" id="WP_136137863.1">
    <property type="nucleotide sequence ID" value="NZ_SDGV01000035.1"/>
</dbReference>
<keyword evidence="2" id="KW-1185">Reference proteome</keyword>
<organism evidence="1 2">
    <name type="scientific">Vagococcus silagei</name>
    <dbReference type="NCBI Taxonomy" id="2508885"/>
    <lineage>
        <taxon>Bacteria</taxon>
        <taxon>Bacillati</taxon>
        <taxon>Bacillota</taxon>
        <taxon>Bacilli</taxon>
        <taxon>Lactobacillales</taxon>
        <taxon>Enterococcaceae</taxon>
        <taxon>Vagococcus</taxon>
    </lineage>
</organism>
<proteinExistence type="predicted"/>
<keyword evidence="1" id="KW-0808">Transferase</keyword>
<dbReference type="Gene3D" id="3.40.50.2000">
    <property type="entry name" value="Glycogen Phosphorylase B"/>
    <property type="match status" value="1"/>
</dbReference>
<dbReference type="CDD" id="cd03801">
    <property type="entry name" value="GT4_PimA-like"/>
    <property type="match status" value="1"/>
</dbReference>
<dbReference type="PANTHER" id="PTHR12526">
    <property type="entry name" value="GLYCOSYLTRANSFERASE"/>
    <property type="match status" value="1"/>
</dbReference>
<comment type="caution">
    <text evidence="1">The sequence shown here is derived from an EMBL/GenBank/DDBJ whole genome shotgun (WGS) entry which is preliminary data.</text>
</comment>
<dbReference type="GO" id="GO:0016740">
    <property type="term" value="F:transferase activity"/>
    <property type="evidence" value="ECO:0007669"/>
    <property type="project" value="UniProtKB-KW"/>
</dbReference>
<sequence>MKKVKLIGAYRGFFQDLLSQNYSNFEFFVNKKKKFEVANVHKEKISRFLNKSIFDFLGFFTTMKVSTEENKEFDIFVTYNRFIKNSIRPYYIVLENPTALINYSGTRMNSRITKKRLKKYFFDDNLLGVICISDACFKGFSNYYSPEIYDENKIKQLYPLIKNDMSLIETTYDNLECLFISSNFTLKGGRDLLQVFDNLKNKGFNNIKLTVITKLSSLGEDLNKGLDSNPNIKLRDFSFSRDELYTIYREHHVFLNPTRMDSFSLVTLEAIKHGLLVISTDIYAIPEMVLNHENGYLVSPKFEVWNKDFTLNLNVKNYPKQTYESDYVDSSIVSFIEEKLIYLLKNTDLLTYYRQKSKNISQNCRFSSECIKKEWEKLME</sequence>
<dbReference type="SUPFAM" id="SSF53756">
    <property type="entry name" value="UDP-Glycosyltransferase/glycogen phosphorylase"/>
    <property type="match status" value="1"/>
</dbReference>